<feature type="domain" description="4Fe-4S ferredoxin-type" evidence="4">
    <location>
        <begin position="298"/>
        <end position="327"/>
    </location>
</feature>
<dbReference type="AlphaFoldDB" id="A0A7G6E452"/>
<reference evidence="5 6" key="1">
    <citation type="journal article" date="2019" name="Front. Microbiol.">
        <title>Thermoanaerosceptrum fracticalcis gen. nov. sp. nov., a Novel Fumarate-Fermenting Microorganism From a Deep Fractured Carbonate Aquifer of the US Great Basin.</title>
        <authorList>
            <person name="Hamilton-Brehm S.D."/>
            <person name="Stewart L.E."/>
            <person name="Zavarin M."/>
            <person name="Caldwell M."/>
            <person name="Lawson P.A."/>
            <person name="Onstott T.C."/>
            <person name="Grzymski J."/>
            <person name="Neveux I."/>
            <person name="Lollar B.S."/>
            <person name="Russell C.E."/>
            <person name="Moser D.P."/>
        </authorList>
    </citation>
    <scope>NUCLEOTIDE SEQUENCE [LARGE SCALE GENOMIC DNA]</scope>
    <source>
        <strain evidence="5 6">DRI-13</strain>
    </source>
</reference>
<organism evidence="5 6">
    <name type="scientific">Thermanaerosceptrum fracticalcis</name>
    <dbReference type="NCBI Taxonomy" id="1712410"/>
    <lineage>
        <taxon>Bacteria</taxon>
        <taxon>Bacillati</taxon>
        <taxon>Bacillota</taxon>
        <taxon>Clostridia</taxon>
        <taxon>Eubacteriales</taxon>
        <taxon>Peptococcaceae</taxon>
        <taxon>Thermanaerosceptrum</taxon>
    </lineage>
</organism>
<keyword evidence="3" id="KW-0411">Iron-sulfur</keyword>
<evidence type="ECO:0000256" key="1">
    <source>
        <dbReference type="ARBA" id="ARBA00022723"/>
    </source>
</evidence>
<dbReference type="Gene3D" id="3.20.20.100">
    <property type="entry name" value="NADP-dependent oxidoreductase domain"/>
    <property type="match status" value="1"/>
</dbReference>
<keyword evidence="6" id="KW-1185">Reference proteome</keyword>
<dbReference type="SUPFAM" id="SSF51430">
    <property type="entry name" value="NAD(P)-linked oxidoreductase"/>
    <property type="match status" value="1"/>
</dbReference>
<evidence type="ECO:0000313" key="6">
    <source>
        <dbReference type="Proteomes" id="UP000515847"/>
    </source>
</evidence>
<dbReference type="InterPro" id="IPR017896">
    <property type="entry name" value="4Fe4S_Fe-S-bd"/>
</dbReference>
<evidence type="ECO:0000313" key="5">
    <source>
        <dbReference type="EMBL" id="QNB46856.1"/>
    </source>
</evidence>
<dbReference type="PROSITE" id="PS51379">
    <property type="entry name" value="4FE4S_FER_2"/>
    <property type="match status" value="1"/>
</dbReference>
<dbReference type="PANTHER" id="PTHR43312:SF1">
    <property type="entry name" value="NADP-DEPENDENT OXIDOREDUCTASE DOMAIN-CONTAINING PROTEIN"/>
    <property type="match status" value="1"/>
</dbReference>
<dbReference type="Proteomes" id="UP000515847">
    <property type="component" value="Chromosome"/>
</dbReference>
<dbReference type="GO" id="GO:0051536">
    <property type="term" value="F:iron-sulfur cluster binding"/>
    <property type="evidence" value="ECO:0007669"/>
    <property type="project" value="UniProtKB-KW"/>
</dbReference>
<dbReference type="KEGG" id="tfr:BR63_11375"/>
<dbReference type="InterPro" id="IPR036812">
    <property type="entry name" value="NAD(P)_OxRdtase_dom_sf"/>
</dbReference>
<dbReference type="InterPro" id="IPR017900">
    <property type="entry name" value="4Fe4S_Fe_S_CS"/>
</dbReference>
<keyword evidence="1" id="KW-0479">Metal-binding</keyword>
<accession>A0A7G6E452</accession>
<evidence type="ECO:0000256" key="2">
    <source>
        <dbReference type="ARBA" id="ARBA00023004"/>
    </source>
</evidence>
<dbReference type="CDD" id="cd19100">
    <property type="entry name" value="AKR_unchar"/>
    <property type="match status" value="1"/>
</dbReference>
<dbReference type="Pfam" id="PF13534">
    <property type="entry name" value="Fer4_17"/>
    <property type="match status" value="1"/>
</dbReference>
<gene>
    <name evidence="5" type="ORF">BR63_11375</name>
</gene>
<dbReference type="EMBL" id="CP045798">
    <property type="protein sequence ID" value="QNB46856.1"/>
    <property type="molecule type" value="Genomic_DNA"/>
</dbReference>
<dbReference type="GO" id="GO:0046872">
    <property type="term" value="F:metal ion binding"/>
    <property type="evidence" value="ECO:0007669"/>
    <property type="project" value="UniProtKB-KW"/>
</dbReference>
<evidence type="ECO:0000256" key="3">
    <source>
        <dbReference type="ARBA" id="ARBA00023014"/>
    </source>
</evidence>
<evidence type="ECO:0000259" key="4">
    <source>
        <dbReference type="PROSITE" id="PS51379"/>
    </source>
</evidence>
<dbReference type="InterPro" id="IPR023210">
    <property type="entry name" value="NADP_OxRdtase_dom"/>
</dbReference>
<name>A0A7G6E452_THEFR</name>
<keyword evidence="2" id="KW-0408">Iron</keyword>
<dbReference type="PANTHER" id="PTHR43312">
    <property type="entry name" value="D-THREO-ALDOSE 1-DEHYDROGENASE"/>
    <property type="match status" value="1"/>
</dbReference>
<dbReference type="RefSeq" id="WP_034420294.1">
    <property type="nucleotide sequence ID" value="NZ_CP045798.1"/>
</dbReference>
<sequence length="335" mass="37533">MEYRPLGKTGLKVSLMGFGGIPIQRVSREEAKEIITAAIERGINFFDSARGYTDSENKIGQAVKGKRDKVILATKTMARTYEQMTADIDKSLREFGVDYIDLYQCHNVKSQEDLDKILAPGGAMEALDDAKKAGKIGHLGITGHRAPVVVAGVKTGKFATVQFPFNFIERAAEEELFPLAREMKMGIIVMKPLAGGAFTKPQLALRFLLQQNVSAIIPGVDSLEQVELNVGLATEKIPLSPEELEYLIKEAKEIGERFCRRCEYCKPCPQNLDMPTYFILHGYYERYGLPDWARERYQSLGVKANACEDCGLCETRCPYNLPIREMLKKVHRDLG</sequence>
<proteinExistence type="predicted"/>
<dbReference type="InterPro" id="IPR053135">
    <property type="entry name" value="AKR2_Oxidoreductase"/>
</dbReference>
<dbReference type="PROSITE" id="PS00198">
    <property type="entry name" value="4FE4S_FER_1"/>
    <property type="match status" value="1"/>
</dbReference>
<dbReference type="OrthoDB" id="9773828at2"/>
<dbReference type="SUPFAM" id="SSF46548">
    <property type="entry name" value="alpha-helical ferredoxin"/>
    <property type="match status" value="1"/>
</dbReference>
<dbReference type="Pfam" id="PF00248">
    <property type="entry name" value="Aldo_ket_red"/>
    <property type="match status" value="1"/>
</dbReference>
<protein>
    <submittedName>
        <fullName evidence="5">Aldo/keto reductase</fullName>
    </submittedName>
</protein>